<reference evidence="2 3" key="1">
    <citation type="submission" date="2010-10" db="EMBL/GenBank/DDBJ databases">
        <authorList>
            <person name="Muzny D."/>
            <person name="Qin X."/>
            <person name="Deng J."/>
            <person name="Jiang H."/>
            <person name="Liu Y."/>
            <person name="Qu J."/>
            <person name="Song X.-Z."/>
            <person name="Zhang L."/>
            <person name="Thornton R."/>
            <person name="Coyle M."/>
            <person name="Francisco L."/>
            <person name="Jackson L."/>
            <person name="Javaid M."/>
            <person name="Korchina V."/>
            <person name="Kovar C."/>
            <person name="Mata R."/>
            <person name="Mathew T."/>
            <person name="Ngo R."/>
            <person name="Nguyen L."/>
            <person name="Nguyen N."/>
            <person name="Okwuonu G."/>
            <person name="Ongeri F."/>
            <person name="Pham C."/>
            <person name="Simmons D."/>
            <person name="Wilczek-Boney K."/>
            <person name="Hale W."/>
            <person name="Jakkamsetti A."/>
            <person name="Pham P."/>
            <person name="Ruth R."/>
            <person name="San Lucas F."/>
            <person name="Warren J."/>
            <person name="Zhang J."/>
            <person name="Zhao Z."/>
            <person name="Zhou C."/>
            <person name="Zhu D."/>
            <person name="Lee S."/>
            <person name="Bess C."/>
            <person name="Blankenburg K."/>
            <person name="Forbes L."/>
            <person name="Fu Q."/>
            <person name="Gubbala S."/>
            <person name="Hirani K."/>
            <person name="Jayaseelan J.C."/>
            <person name="Lara F."/>
            <person name="Munidasa M."/>
            <person name="Palculict T."/>
            <person name="Patil S."/>
            <person name="Pu L.-L."/>
            <person name="Saada N."/>
            <person name="Tang L."/>
            <person name="Weissenberger G."/>
            <person name="Zhu Y."/>
            <person name="Hemphill L."/>
            <person name="Shang Y."/>
            <person name="Youmans B."/>
            <person name="Ayvaz T."/>
            <person name="Ross M."/>
            <person name="Santibanez J."/>
            <person name="Aqrawi P."/>
            <person name="Gross S."/>
            <person name="Joshi V."/>
            <person name="Fowler G."/>
            <person name="Nazareth L."/>
            <person name="Reid J."/>
            <person name="Worley K."/>
            <person name="Petrosino J."/>
            <person name="Highlander S."/>
            <person name="Gibbs R."/>
        </authorList>
    </citation>
    <scope>NUCLEOTIDE SEQUENCE [LARGE SCALE GENOMIC DNA]</scope>
    <source>
        <strain evidence="2 3">ATCC 33574</strain>
    </source>
</reference>
<dbReference type="InterPro" id="IPR002686">
    <property type="entry name" value="Transposase_17"/>
</dbReference>
<proteinExistence type="predicted"/>
<dbReference type="PANTHER" id="PTHR36966">
    <property type="entry name" value="REP-ASSOCIATED TYROSINE TRANSPOSASE"/>
    <property type="match status" value="1"/>
</dbReference>
<evidence type="ECO:0000313" key="3">
    <source>
        <dbReference type="Proteomes" id="UP000003112"/>
    </source>
</evidence>
<dbReference type="GO" id="GO:0006313">
    <property type="term" value="P:DNA transposition"/>
    <property type="evidence" value="ECO:0007669"/>
    <property type="project" value="InterPro"/>
</dbReference>
<dbReference type="InterPro" id="IPR036515">
    <property type="entry name" value="Transposase_17_sf"/>
</dbReference>
<dbReference type="PANTHER" id="PTHR36966:SF1">
    <property type="entry name" value="REP-ASSOCIATED TYROSINE TRANSPOSASE"/>
    <property type="match status" value="1"/>
</dbReference>
<dbReference type="Gene3D" id="3.30.70.1290">
    <property type="entry name" value="Transposase IS200-like"/>
    <property type="match status" value="1"/>
</dbReference>
<dbReference type="GO" id="GO:0043565">
    <property type="term" value="F:sequence-specific DNA binding"/>
    <property type="evidence" value="ECO:0007669"/>
    <property type="project" value="TreeGrafter"/>
</dbReference>
<evidence type="ECO:0000313" key="2">
    <source>
        <dbReference type="EMBL" id="EFU31546.1"/>
    </source>
</evidence>
<dbReference type="EMBL" id="AEPD01000011">
    <property type="protein sequence ID" value="EFU31546.1"/>
    <property type="molecule type" value="Genomic_DNA"/>
</dbReference>
<organism evidence="2 3">
    <name type="scientific">Segatella buccae ATCC 33574</name>
    <dbReference type="NCBI Taxonomy" id="873513"/>
    <lineage>
        <taxon>Bacteria</taxon>
        <taxon>Pseudomonadati</taxon>
        <taxon>Bacteroidota</taxon>
        <taxon>Bacteroidia</taxon>
        <taxon>Bacteroidales</taxon>
        <taxon>Prevotellaceae</taxon>
        <taxon>Segatella</taxon>
    </lineage>
</organism>
<sequence length="362" mass="41080">MAPPSKKPSFFLAFLLIIFYFRMIKTATMHQKPENLHKLYATGKKPSMLRHCENHDYTDRQIYLLTLVTEGRRPLFGRLHYDILGHLPTNPRILLSPLGQAVEAEWHTIPRFHPEISLISLCVMPDHLHGILFVETKMSHHLGKIVSAFKSACNCHFREIFPQSAPSSAPSVSHAPSRGLLFARGYNDKLLKGEEQLLRWRRYLEDNPRRLMMKQAYPDLLRVKRNISYAGYSFSAIGNLLLLDAPEKIQIQCSRHLTEAEIERKKEEMLARAVKGAILVSPCISLGEKTIMRTACAAHCPVIVLRENGFAVLAKPGGRSFDLCAAGKLLLLSPWAHHNERQTITRDRCCSLNSIAEAICEQ</sequence>
<dbReference type="InterPro" id="IPR052715">
    <property type="entry name" value="RAYT_transposase"/>
</dbReference>
<keyword evidence="3" id="KW-1185">Reference proteome</keyword>
<evidence type="ECO:0000259" key="1">
    <source>
        <dbReference type="SMART" id="SM01321"/>
    </source>
</evidence>
<comment type="caution">
    <text evidence="2">The sequence shown here is derived from an EMBL/GenBank/DDBJ whole genome shotgun (WGS) entry which is preliminary data.</text>
</comment>
<feature type="domain" description="Transposase IS200-like" evidence="1">
    <location>
        <begin position="58"/>
        <end position="207"/>
    </location>
</feature>
<dbReference type="STRING" id="873513.HMPREF6485_0473"/>
<accession>E6K4H1</accession>
<name>E6K4H1_9BACT</name>
<dbReference type="AlphaFoldDB" id="E6K4H1"/>
<dbReference type="eggNOG" id="COG1943">
    <property type="taxonomic scope" value="Bacteria"/>
</dbReference>
<gene>
    <name evidence="2" type="ORF">HMPREF6485_0473</name>
</gene>
<dbReference type="SMART" id="SM01321">
    <property type="entry name" value="Y1_Tnp"/>
    <property type="match status" value="1"/>
</dbReference>
<dbReference type="HOGENOM" id="CLU_756180_0_0_10"/>
<dbReference type="SUPFAM" id="SSF143422">
    <property type="entry name" value="Transposase IS200-like"/>
    <property type="match status" value="1"/>
</dbReference>
<dbReference type="Proteomes" id="UP000003112">
    <property type="component" value="Unassembled WGS sequence"/>
</dbReference>
<dbReference type="GO" id="GO:0004803">
    <property type="term" value="F:transposase activity"/>
    <property type="evidence" value="ECO:0007669"/>
    <property type="project" value="InterPro"/>
</dbReference>
<protein>
    <recommendedName>
        <fullName evidence="1">Transposase IS200-like domain-containing protein</fullName>
    </recommendedName>
</protein>